<evidence type="ECO:0000256" key="3">
    <source>
        <dbReference type="SAM" id="SignalP"/>
    </source>
</evidence>
<dbReference type="Gene3D" id="3.30.565.10">
    <property type="entry name" value="Histidine kinase-like ATPase, C-terminal domain"/>
    <property type="match status" value="1"/>
</dbReference>
<dbReference type="KEGG" id="phal:H9I45_13790"/>
<keyword evidence="1" id="KW-0175">Coiled coil</keyword>
<dbReference type="AlphaFoldDB" id="A0A7L8AEJ3"/>
<dbReference type="Pfam" id="PF07494">
    <property type="entry name" value="Reg_prop"/>
    <property type="match status" value="1"/>
</dbReference>
<dbReference type="InterPro" id="IPR010559">
    <property type="entry name" value="Sig_transdc_His_kin_internal"/>
</dbReference>
<dbReference type="Gene3D" id="2.130.10.10">
    <property type="entry name" value="YVTN repeat-like/Quinoprotein amine dehydrogenase"/>
    <property type="match status" value="1"/>
</dbReference>
<dbReference type="Proteomes" id="UP000516764">
    <property type="component" value="Chromosome"/>
</dbReference>
<feature type="domain" description="Signal transduction histidine kinase internal region" evidence="4">
    <location>
        <begin position="744"/>
        <end position="823"/>
    </location>
</feature>
<dbReference type="PANTHER" id="PTHR34220:SF7">
    <property type="entry name" value="SENSOR HISTIDINE KINASE YPDA"/>
    <property type="match status" value="1"/>
</dbReference>
<dbReference type="Gene3D" id="2.60.40.10">
    <property type="entry name" value="Immunoglobulins"/>
    <property type="match status" value="1"/>
</dbReference>
<keyword evidence="3" id="KW-0732">Signal</keyword>
<dbReference type="InterPro" id="IPR036890">
    <property type="entry name" value="HATPase_C_sf"/>
</dbReference>
<dbReference type="InterPro" id="IPR015943">
    <property type="entry name" value="WD40/YVTN_repeat-like_dom_sf"/>
</dbReference>
<dbReference type="InterPro" id="IPR050640">
    <property type="entry name" value="Bact_2-comp_sensor_kinase"/>
</dbReference>
<keyword evidence="6" id="KW-0808">Transferase</keyword>
<proteinExistence type="predicted"/>
<keyword evidence="2" id="KW-0472">Membrane</keyword>
<protein>
    <submittedName>
        <fullName evidence="6">Histidine kinase</fullName>
    </submittedName>
</protein>
<dbReference type="PANTHER" id="PTHR34220">
    <property type="entry name" value="SENSOR HISTIDINE KINASE YPDA"/>
    <property type="match status" value="1"/>
</dbReference>
<dbReference type="SUPFAM" id="SSF63829">
    <property type="entry name" value="Calcium-dependent phosphotriesterase"/>
    <property type="match status" value="1"/>
</dbReference>
<sequence length="955" mass="111479">MLKKISILFFFCSCLNLFAQEPLHLTVKDGLPSNHIYDVLEDKDGFMWFATNRGLAKYDGASFKTFTIKDGLPNNDIWLLDRDYKDRLWYFSKSKYQGFIKSDSVYKFKTNNNTVISPIVYFGNNNIYLAEDDFYEFDEQQIIALNIKSDWVNLQHKLDEKSKESRAFYNPVNKIFIGLLKDKIIFFDSNFKKIKQVNINFSTRELRYKDFRRSILTSNNLLLFYFKDFYLCIDSKKLSIKVIRYRDLELGNTSSISLLKATKKTIQSTLDNNLLIFDKEFNFIQKYKFSEDLNFKRAFLDSKGSVWLVGKNGVYYYSKQQLISNYYLEKKATKKIGVFNKKLIAGVEKEGFYDVKNEYIRKDLSTKGTSIYQIKDNLVVSGFESYFCNKNKLELLTFKSLSETYYSGFKDFIKKDDVFLSLTSMDISKFSNITKLGKSLQRKSGLVEIELFKNEVYAGGSDGLWLLKNDSLVKPNNTNPIVNASINHIEKTNDFLVISTDGLGVYLHNKEQTILLKNTEDLIIQKTQKVGNKLWLATQKGVVEVTLNQQDLANSKITNNFYDADGLLQNNTNDIYVEKDTLYVASDIGIAKINTKNPIYYQKPKLYFKTKKDTLSFSKKARDNISITFGLQDYTNQEYVKYEYRLLPSQEKWTTTQTKILNFSNLSPNNYQLEVKATDQHFNEVIKAQHINVLPNWWQTIIAKIGFGLFGVLCFIAFVQFTKKQIRKKERSKAQLDKKIAGLELQALRSQMNPHFVHNSLNAIQYFIQRNEVELSENYLVKFSKLIRMFFEYSRKQNISIKEEINLLDNYLQIEKLRFEEKLNYAINVDKNIDIDEQMIPSMMLQPIVENAVNHGLFHKKENGFVKILINKIKENSFQVIVEDDGIGILKSKLMHNNSSKNYESKSTMVLEERLELLKQSNDWEIVYKIQDVSEIENATGTRVTLTFNQPKLWK</sequence>
<feature type="transmembrane region" description="Helical" evidence="2">
    <location>
        <begin position="697"/>
        <end position="721"/>
    </location>
</feature>
<evidence type="ECO:0000259" key="4">
    <source>
        <dbReference type="Pfam" id="PF06580"/>
    </source>
</evidence>
<organism evidence="6 7">
    <name type="scientific">Polaribacter haliotis</name>
    <dbReference type="NCBI Taxonomy" id="1888915"/>
    <lineage>
        <taxon>Bacteria</taxon>
        <taxon>Pseudomonadati</taxon>
        <taxon>Bacteroidota</taxon>
        <taxon>Flavobacteriia</taxon>
        <taxon>Flavobacteriales</taxon>
        <taxon>Flavobacteriaceae</taxon>
    </lineage>
</organism>
<evidence type="ECO:0000313" key="7">
    <source>
        <dbReference type="Proteomes" id="UP000516764"/>
    </source>
</evidence>
<accession>A0A7L8AEJ3</accession>
<dbReference type="EMBL" id="CP061813">
    <property type="protein sequence ID" value="QOD60402.1"/>
    <property type="molecule type" value="Genomic_DNA"/>
</dbReference>
<evidence type="ECO:0000256" key="1">
    <source>
        <dbReference type="SAM" id="Coils"/>
    </source>
</evidence>
<evidence type="ECO:0000256" key="2">
    <source>
        <dbReference type="SAM" id="Phobius"/>
    </source>
</evidence>
<dbReference type="InterPro" id="IPR013783">
    <property type="entry name" value="Ig-like_fold"/>
</dbReference>
<dbReference type="OrthoDB" id="9809670at2"/>
<evidence type="ECO:0000313" key="6">
    <source>
        <dbReference type="EMBL" id="QOD60402.1"/>
    </source>
</evidence>
<dbReference type="GO" id="GO:0016020">
    <property type="term" value="C:membrane"/>
    <property type="evidence" value="ECO:0007669"/>
    <property type="project" value="InterPro"/>
</dbReference>
<keyword evidence="2" id="KW-0812">Transmembrane</keyword>
<feature type="coiled-coil region" evidence="1">
    <location>
        <begin position="719"/>
        <end position="746"/>
    </location>
</feature>
<dbReference type="InterPro" id="IPR011123">
    <property type="entry name" value="Y_Y_Y"/>
</dbReference>
<name>A0A7L8AEJ3_9FLAO</name>
<dbReference type="InterPro" id="IPR011110">
    <property type="entry name" value="Reg_prop"/>
</dbReference>
<dbReference type="GO" id="GO:0000155">
    <property type="term" value="F:phosphorelay sensor kinase activity"/>
    <property type="evidence" value="ECO:0007669"/>
    <property type="project" value="InterPro"/>
</dbReference>
<feature type="chain" id="PRO_5033045504" evidence="3">
    <location>
        <begin position="20"/>
        <end position="955"/>
    </location>
</feature>
<dbReference type="SUPFAM" id="SSF55874">
    <property type="entry name" value="ATPase domain of HSP90 chaperone/DNA topoisomerase II/histidine kinase"/>
    <property type="match status" value="1"/>
</dbReference>
<feature type="domain" description="Two component regulator three Y" evidence="5">
    <location>
        <begin position="633"/>
        <end position="690"/>
    </location>
</feature>
<keyword evidence="6" id="KW-0418">Kinase</keyword>
<evidence type="ECO:0000259" key="5">
    <source>
        <dbReference type="Pfam" id="PF07495"/>
    </source>
</evidence>
<feature type="signal peptide" evidence="3">
    <location>
        <begin position="1"/>
        <end position="19"/>
    </location>
</feature>
<dbReference type="Pfam" id="PF07495">
    <property type="entry name" value="Y_Y_Y"/>
    <property type="match status" value="1"/>
</dbReference>
<keyword evidence="2" id="KW-1133">Transmembrane helix</keyword>
<gene>
    <name evidence="6" type="ORF">H9I45_13790</name>
</gene>
<dbReference type="Pfam" id="PF06580">
    <property type="entry name" value="His_kinase"/>
    <property type="match status" value="1"/>
</dbReference>
<dbReference type="RefSeq" id="WP_088355497.1">
    <property type="nucleotide sequence ID" value="NZ_CP061813.1"/>
</dbReference>
<keyword evidence="7" id="KW-1185">Reference proteome</keyword>
<reference evidence="6 7" key="1">
    <citation type="journal article" date="2016" name="Int. J. Syst. Evol. Microbiol.">
        <title>Polaribacter haliotis sp. nov., isolated from the gut of abalone Haliotis discus hannai.</title>
        <authorList>
            <person name="Kim Y.O."/>
            <person name="Park I.S."/>
            <person name="Park S."/>
            <person name="Nam B.H."/>
            <person name="Park J.M."/>
            <person name="Kim D.G."/>
            <person name="Yoon J.H."/>
        </authorList>
    </citation>
    <scope>NUCLEOTIDE SEQUENCE [LARGE SCALE GENOMIC DNA]</scope>
    <source>
        <strain evidence="6 7">KCTC 52418</strain>
    </source>
</reference>